<proteinExistence type="predicted"/>
<dbReference type="Proteomes" id="UP001409585">
    <property type="component" value="Unassembled WGS sequence"/>
</dbReference>
<name>A0AAV3U3N9_9ALTE</name>
<dbReference type="AlphaFoldDB" id="A0AAV3U3N9"/>
<protein>
    <submittedName>
        <fullName evidence="1">Uncharacterized protein</fullName>
    </submittedName>
</protein>
<comment type="caution">
    <text evidence="1">The sequence shown here is derived from an EMBL/GenBank/DDBJ whole genome shotgun (WGS) entry which is preliminary data.</text>
</comment>
<gene>
    <name evidence="1" type="ORF">GCM10025791_26410</name>
</gene>
<sequence>MGAGFGIHSAIAQAFAVGAVTVPLGKAATRCRSKYMNVHGEEVSNCADKNAPTKRGVFEK</sequence>
<keyword evidence="2" id="KW-1185">Reference proteome</keyword>
<reference evidence="2" key="1">
    <citation type="journal article" date="2019" name="Int. J. Syst. Evol. Microbiol.">
        <title>The Global Catalogue of Microorganisms (GCM) 10K type strain sequencing project: providing services to taxonomists for standard genome sequencing and annotation.</title>
        <authorList>
            <consortium name="The Broad Institute Genomics Platform"/>
            <consortium name="The Broad Institute Genome Sequencing Center for Infectious Disease"/>
            <person name="Wu L."/>
            <person name="Ma J."/>
        </authorList>
    </citation>
    <scope>NUCLEOTIDE SEQUENCE [LARGE SCALE GENOMIC DNA]</scope>
    <source>
        <strain evidence="2">JCM 19134</strain>
    </source>
</reference>
<organism evidence="1 2">
    <name type="scientific">Halioxenophilus aromaticivorans</name>
    <dbReference type="NCBI Taxonomy" id="1306992"/>
    <lineage>
        <taxon>Bacteria</taxon>
        <taxon>Pseudomonadati</taxon>
        <taxon>Pseudomonadota</taxon>
        <taxon>Gammaproteobacteria</taxon>
        <taxon>Alteromonadales</taxon>
        <taxon>Alteromonadaceae</taxon>
        <taxon>Halioxenophilus</taxon>
    </lineage>
</organism>
<dbReference type="EMBL" id="BAABLX010000024">
    <property type="protein sequence ID" value="GAA4945899.1"/>
    <property type="molecule type" value="Genomic_DNA"/>
</dbReference>
<accession>A0AAV3U3N9</accession>
<evidence type="ECO:0000313" key="1">
    <source>
        <dbReference type="EMBL" id="GAA4945899.1"/>
    </source>
</evidence>
<evidence type="ECO:0000313" key="2">
    <source>
        <dbReference type="Proteomes" id="UP001409585"/>
    </source>
</evidence>